<keyword evidence="5 10" id="KW-1133">Transmembrane helix</keyword>
<evidence type="ECO:0000256" key="7">
    <source>
        <dbReference type="ARBA" id="ARBA00038151"/>
    </source>
</evidence>
<evidence type="ECO:0000256" key="4">
    <source>
        <dbReference type="ARBA" id="ARBA00022692"/>
    </source>
</evidence>
<evidence type="ECO:0000256" key="10">
    <source>
        <dbReference type="SAM" id="Phobius"/>
    </source>
</evidence>
<accession>A0ABS2GWI9</accession>
<evidence type="ECO:0000256" key="8">
    <source>
        <dbReference type="ARBA" id="ARBA00039168"/>
    </source>
</evidence>
<dbReference type="InterPro" id="IPR037185">
    <property type="entry name" value="EmrE-like"/>
</dbReference>
<dbReference type="EMBL" id="JACJKX010000014">
    <property type="protein sequence ID" value="MBM6929096.1"/>
    <property type="molecule type" value="Genomic_DNA"/>
</dbReference>
<dbReference type="InterPro" id="IPR045324">
    <property type="entry name" value="Small_multidrug_res"/>
</dbReference>
<keyword evidence="3" id="KW-1003">Cell membrane</keyword>
<feature type="transmembrane region" description="Helical" evidence="10">
    <location>
        <begin position="29"/>
        <end position="47"/>
    </location>
</feature>
<dbReference type="PANTHER" id="PTHR30561:SF0">
    <property type="entry name" value="GUANIDINIUM EXPORTER"/>
    <property type="match status" value="1"/>
</dbReference>
<sequence length="104" mass="11214">MAWIYLFLAGLTEIGWAIALKYSHGFSRLLPSITAIVVMVASFFLLAQSLKSIPIGTAYAVWTGIGIMGTAILGIILFNEPASLLRLLFLGLILVGIIGLKLTY</sequence>
<dbReference type="Proteomes" id="UP000777002">
    <property type="component" value="Unassembled WGS sequence"/>
</dbReference>
<dbReference type="RefSeq" id="WP_205050683.1">
    <property type="nucleotide sequence ID" value="NZ_JACJKX010000014.1"/>
</dbReference>
<dbReference type="InterPro" id="IPR000390">
    <property type="entry name" value="Small_drug/metabolite_transptr"/>
</dbReference>
<evidence type="ECO:0000256" key="6">
    <source>
        <dbReference type="ARBA" id="ARBA00023136"/>
    </source>
</evidence>
<proteinExistence type="inferred from homology"/>
<dbReference type="NCBIfam" id="NF008512">
    <property type="entry name" value="PRK11431.1"/>
    <property type="match status" value="1"/>
</dbReference>
<evidence type="ECO:0000256" key="1">
    <source>
        <dbReference type="ARBA" id="ARBA00004651"/>
    </source>
</evidence>
<keyword evidence="6 10" id="KW-0472">Membrane</keyword>
<evidence type="ECO:0000256" key="3">
    <source>
        <dbReference type="ARBA" id="ARBA00022475"/>
    </source>
</evidence>
<comment type="subcellular location">
    <subcellularLocation>
        <location evidence="1 9">Cell membrane</location>
        <topology evidence="1 9">Multi-pass membrane protein</topology>
    </subcellularLocation>
</comment>
<dbReference type="PANTHER" id="PTHR30561">
    <property type="entry name" value="SMR FAMILY PROTON-DEPENDENT DRUG EFFLUX TRANSPORTER SUGE"/>
    <property type="match status" value="1"/>
</dbReference>
<name>A0ABS2GWI9_9BURK</name>
<feature type="transmembrane region" description="Helical" evidence="10">
    <location>
        <begin position="59"/>
        <end position="78"/>
    </location>
</feature>
<keyword evidence="4 9" id="KW-0812">Transmembrane</keyword>
<evidence type="ECO:0000256" key="2">
    <source>
        <dbReference type="ARBA" id="ARBA00022448"/>
    </source>
</evidence>
<reference evidence="11 12" key="1">
    <citation type="journal article" date="2021" name="Sci. Rep.">
        <title>The distribution of antibiotic resistance genes in chicken gut microbiota commensals.</title>
        <authorList>
            <person name="Juricova H."/>
            <person name="Matiasovicova J."/>
            <person name="Kubasova T."/>
            <person name="Cejkova D."/>
            <person name="Rychlik I."/>
        </authorList>
    </citation>
    <scope>NUCLEOTIDE SEQUENCE [LARGE SCALE GENOMIC DNA]</scope>
    <source>
        <strain evidence="11 12">An562</strain>
    </source>
</reference>
<feature type="transmembrane region" description="Helical" evidence="10">
    <location>
        <begin position="84"/>
        <end position="103"/>
    </location>
</feature>
<organism evidence="11 12">
    <name type="scientific">Parasutterella secunda</name>
    <dbReference type="NCBI Taxonomy" id="626947"/>
    <lineage>
        <taxon>Bacteria</taxon>
        <taxon>Pseudomonadati</taxon>
        <taxon>Pseudomonadota</taxon>
        <taxon>Betaproteobacteria</taxon>
        <taxon>Burkholderiales</taxon>
        <taxon>Sutterellaceae</taxon>
        <taxon>Parasutterella</taxon>
    </lineage>
</organism>
<keyword evidence="2" id="KW-0813">Transport</keyword>
<gene>
    <name evidence="11" type="primary">sugE</name>
    <name evidence="11" type="ORF">H5985_07435</name>
</gene>
<evidence type="ECO:0000256" key="5">
    <source>
        <dbReference type="ARBA" id="ARBA00022989"/>
    </source>
</evidence>
<dbReference type="Gene3D" id="1.10.3730.20">
    <property type="match status" value="1"/>
</dbReference>
<dbReference type="SUPFAM" id="SSF103481">
    <property type="entry name" value="Multidrug resistance efflux transporter EmrE"/>
    <property type="match status" value="1"/>
</dbReference>
<protein>
    <recommendedName>
        <fullName evidence="8">Guanidinium exporter</fullName>
    </recommendedName>
</protein>
<comment type="similarity">
    <text evidence="7">Belongs to the drug/metabolite transporter (DMT) superfamily. Small multidrug resistance (SMR) (TC 2.A.7.1) family. Gdx/SugE subfamily.</text>
</comment>
<dbReference type="Pfam" id="PF00893">
    <property type="entry name" value="Multi_Drug_Res"/>
    <property type="match status" value="1"/>
</dbReference>
<keyword evidence="12" id="KW-1185">Reference proteome</keyword>
<evidence type="ECO:0000256" key="9">
    <source>
        <dbReference type="RuleBase" id="RU003942"/>
    </source>
</evidence>
<evidence type="ECO:0000313" key="12">
    <source>
        <dbReference type="Proteomes" id="UP000777002"/>
    </source>
</evidence>
<comment type="caution">
    <text evidence="11">The sequence shown here is derived from an EMBL/GenBank/DDBJ whole genome shotgun (WGS) entry which is preliminary data.</text>
</comment>
<evidence type="ECO:0000313" key="11">
    <source>
        <dbReference type="EMBL" id="MBM6929096.1"/>
    </source>
</evidence>